<dbReference type="Pfam" id="PF13401">
    <property type="entry name" value="AAA_22"/>
    <property type="match status" value="1"/>
</dbReference>
<proteinExistence type="predicted"/>
<reference evidence="4 5" key="1">
    <citation type="submission" date="2021-02" db="EMBL/GenBank/DDBJ databases">
        <authorList>
            <person name="Park J.-S."/>
        </authorList>
    </citation>
    <scope>NUCLEOTIDE SEQUENCE [LARGE SCALE GENOMIC DNA]</scope>
    <source>
        <strain evidence="4 5">188UL20-2</strain>
    </source>
</reference>
<comment type="caution">
    <text evidence="4">The sequence shown here is derived from an EMBL/GenBank/DDBJ whole genome shotgun (WGS) entry which is preliminary data.</text>
</comment>
<feature type="signal peptide" evidence="2">
    <location>
        <begin position="1"/>
        <end position="25"/>
    </location>
</feature>
<dbReference type="Gene3D" id="3.40.50.300">
    <property type="entry name" value="P-loop containing nucleotide triphosphate hydrolases"/>
    <property type="match status" value="1"/>
</dbReference>
<dbReference type="InterPro" id="IPR049945">
    <property type="entry name" value="AAA_22"/>
</dbReference>
<keyword evidence="2" id="KW-0732">Signal</keyword>
<gene>
    <name evidence="4" type="ORF">JQC93_05280</name>
</gene>
<organism evidence="4 5">
    <name type="scientific">Vibrio ulleungensis</name>
    <dbReference type="NCBI Taxonomy" id="2807619"/>
    <lineage>
        <taxon>Bacteria</taxon>
        <taxon>Pseudomonadati</taxon>
        <taxon>Pseudomonadota</taxon>
        <taxon>Gammaproteobacteria</taxon>
        <taxon>Vibrionales</taxon>
        <taxon>Vibrionaceae</taxon>
        <taxon>Vibrio</taxon>
    </lineage>
</organism>
<dbReference type="InterPro" id="IPR027417">
    <property type="entry name" value="P-loop_NTPase"/>
</dbReference>
<feature type="transmembrane region" description="Helical" evidence="1">
    <location>
        <begin position="216"/>
        <end position="239"/>
    </location>
</feature>
<keyword evidence="1" id="KW-0812">Transmembrane</keyword>
<sequence>MPKLSLQLKTLLYCLLFLASVPSFAIELNADQAPVASKDVKALQQKRLELPEPAFLEASHQSEIHRLLGDSIELQSVYRDKFSKGIKEYRQDIIEWRELENLSYNLRLIGASKEALLARASSDVQTQVTGFGPSGVLQFKLELDIAQLNAQYIVYSQIRSFKKLTADLFISPIPVIWVAVKVLLVIGVLMWWLSNSKRLITLFKTHLIDSTVKPGLWVRLIWYVSRAANSIAWLLALTATLRLLSTIPSLSQLAVLEIFTWWILGGSIAISFILEFVYRNSRRRSPAITALRLSTVRWYVWSFIFVGVTLQIAERMLGQTTIYYWILSLVWFWFALVTIKVLRKWRPITFEILSEMKDKPVWVLWAEKRQKTPLISWLATTMGIVWIGYSNIQHSVVAVLSRFTFFSQALAYLFKIEVAKQHSNEQKQGTLKRVRGEEVFRYVLPGNEDSTLIQYAQPELKQVGKYVLSESPAVVVISGERGVGVTTFMKQLLHKVKRATPIYLNSPYAGYQELMKQMSLELGLGDDTTDSDILEHLRHSEHTYLFAIDNAQRLVKPMVGGLNDLLKVTNLLRQSQQNHRCMLAIEKSSWRFVDRARGERLLFDWVAFLPKWSETQMAELLRSRVSSDPAFPLSFEGLSVPKQWDHEDMDDEQRAQTGFYRILWHYADGNPTVALRFFRYSLRRDKATQQVVVRLFQAPEADELEKMPKPMLAVLRSIVQLEVASQEELSRCTQLSVAEVLGTLRYFQSRGYIEWSDDKARVSDHWFRQITNVLHRQHLLVK</sequence>
<dbReference type="EMBL" id="JAFEUM010000002">
    <property type="protein sequence ID" value="MBM7035815.1"/>
    <property type="molecule type" value="Genomic_DNA"/>
</dbReference>
<evidence type="ECO:0000256" key="1">
    <source>
        <dbReference type="SAM" id="Phobius"/>
    </source>
</evidence>
<feature type="transmembrane region" description="Helical" evidence="1">
    <location>
        <begin position="259"/>
        <end position="278"/>
    </location>
</feature>
<name>A0ABS2HDZ3_9VIBR</name>
<keyword evidence="5" id="KW-1185">Reference proteome</keyword>
<dbReference type="SUPFAM" id="SSF52540">
    <property type="entry name" value="P-loop containing nucleoside triphosphate hydrolases"/>
    <property type="match status" value="1"/>
</dbReference>
<evidence type="ECO:0000313" key="5">
    <source>
        <dbReference type="Proteomes" id="UP000809621"/>
    </source>
</evidence>
<dbReference type="Proteomes" id="UP000809621">
    <property type="component" value="Unassembled WGS sequence"/>
</dbReference>
<protein>
    <submittedName>
        <fullName evidence="4">ATP-binding protein</fullName>
    </submittedName>
</protein>
<evidence type="ECO:0000259" key="3">
    <source>
        <dbReference type="Pfam" id="PF13401"/>
    </source>
</evidence>
<evidence type="ECO:0000256" key="2">
    <source>
        <dbReference type="SAM" id="SignalP"/>
    </source>
</evidence>
<keyword evidence="4" id="KW-0547">Nucleotide-binding</keyword>
<keyword evidence="4" id="KW-0067">ATP-binding</keyword>
<feature type="transmembrane region" description="Helical" evidence="1">
    <location>
        <begin position="298"/>
        <end position="316"/>
    </location>
</feature>
<dbReference type="GO" id="GO:0005524">
    <property type="term" value="F:ATP binding"/>
    <property type="evidence" value="ECO:0007669"/>
    <property type="project" value="UniProtKB-KW"/>
</dbReference>
<dbReference type="RefSeq" id="WP_205157446.1">
    <property type="nucleotide sequence ID" value="NZ_JAFEUM010000002.1"/>
</dbReference>
<keyword evidence="1" id="KW-0472">Membrane</keyword>
<feature type="chain" id="PRO_5046188214" evidence="2">
    <location>
        <begin position="26"/>
        <end position="782"/>
    </location>
</feature>
<evidence type="ECO:0000313" key="4">
    <source>
        <dbReference type="EMBL" id="MBM7035815.1"/>
    </source>
</evidence>
<feature type="transmembrane region" description="Helical" evidence="1">
    <location>
        <begin position="322"/>
        <end position="342"/>
    </location>
</feature>
<keyword evidence="1" id="KW-1133">Transmembrane helix</keyword>
<feature type="domain" description="ORC1/DEAH AAA+ ATPase" evidence="3">
    <location>
        <begin position="472"/>
        <end position="575"/>
    </location>
</feature>
<feature type="transmembrane region" description="Helical" evidence="1">
    <location>
        <begin position="372"/>
        <end position="389"/>
    </location>
</feature>
<feature type="transmembrane region" description="Helical" evidence="1">
    <location>
        <begin position="175"/>
        <end position="195"/>
    </location>
</feature>
<accession>A0ABS2HDZ3</accession>